<proteinExistence type="inferred from homology"/>
<dbReference type="AlphaFoldDB" id="I4ERA2"/>
<dbReference type="PANTHER" id="PTHR30250">
    <property type="entry name" value="PST FAMILY PREDICTED COLANIC ACID TRANSPORTER"/>
    <property type="match status" value="1"/>
</dbReference>
<feature type="transmembrane region" description="Helical" evidence="8">
    <location>
        <begin position="52"/>
        <end position="68"/>
    </location>
</feature>
<accession>I4ERA2</accession>
<keyword evidence="5 8" id="KW-1133">Transmembrane helix</keyword>
<keyword evidence="3" id="KW-1003">Cell membrane</keyword>
<evidence type="ECO:0000256" key="4">
    <source>
        <dbReference type="ARBA" id="ARBA00022692"/>
    </source>
</evidence>
<feature type="transmembrane region" description="Helical" evidence="8">
    <location>
        <begin position="112"/>
        <end position="135"/>
    </location>
</feature>
<comment type="subcellular location">
    <subcellularLocation>
        <location evidence="1">Cell membrane</location>
        <topology evidence="1">Multi-pass membrane protein</topology>
    </subcellularLocation>
</comment>
<evidence type="ECO:0000313" key="10">
    <source>
        <dbReference type="Proteomes" id="UP000006461"/>
    </source>
</evidence>
<feature type="transmembrane region" description="Helical" evidence="8">
    <location>
        <begin position="447"/>
        <end position="468"/>
    </location>
</feature>
<feature type="transmembrane region" description="Helical" evidence="8">
    <location>
        <begin position="410"/>
        <end position="427"/>
    </location>
</feature>
<evidence type="ECO:0000256" key="7">
    <source>
        <dbReference type="SAM" id="MobiDB-lite"/>
    </source>
</evidence>
<dbReference type="InterPro" id="IPR050833">
    <property type="entry name" value="Poly_Biosynth_Transport"/>
</dbReference>
<dbReference type="CDD" id="cd13127">
    <property type="entry name" value="MATE_tuaB_like"/>
    <property type="match status" value="1"/>
</dbReference>
<dbReference type="HOGENOM" id="CLU_026911_6_1_11"/>
<gene>
    <name evidence="9" type="ordered locus">MODMU_0457</name>
</gene>
<organism evidence="9 10">
    <name type="scientific">Modestobacter italicus (strain DSM 44449 / CECT 9708 / BC 501)</name>
    <dbReference type="NCBI Taxonomy" id="2732864"/>
    <lineage>
        <taxon>Bacteria</taxon>
        <taxon>Bacillati</taxon>
        <taxon>Actinomycetota</taxon>
        <taxon>Actinomycetes</taxon>
        <taxon>Geodermatophilales</taxon>
        <taxon>Geodermatophilaceae</taxon>
        <taxon>Modestobacter</taxon>
    </lineage>
</organism>
<feature type="transmembrane region" description="Helical" evidence="8">
    <location>
        <begin position="386"/>
        <end position="404"/>
    </location>
</feature>
<feature type="transmembrane region" description="Helical" evidence="8">
    <location>
        <begin position="316"/>
        <end position="343"/>
    </location>
</feature>
<dbReference type="Proteomes" id="UP000006461">
    <property type="component" value="Chromosome"/>
</dbReference>
<keyword evidence="6 8" id="KW-0472">Membrane</keyword>
<sequence length="517" mass="54054">MTSSDAQPAVGVRVPVPETEPTDRTAGTGGPVPGDLRSRTVNSAFWVAADKWVNRLASLVVFAVIGRLLDPSDIGVAALAATFVALFQVFAEQGFSDALVQRKELDREHPESAFWVSLGSSALLAGLLVAFAGPIARALGAPELAPVLQVLCVTLPLAALSLTPAALLQRDFGFKRLTQRRVVANLLGGVVGVVVALLGGGVWAIVAQSITSAAVGVVVLWAVLPWRPRLRVSWRAVRDLRGVGLSVIGIQLFAFVNAQADKFVIGAFISPTALGYYYVGTRIIGILSDVQTAVIQSVSLTALSRVQDDMPRFRRAFLSLTAASAVIGVFTYATFAALAPVVVPLVFGTQWERSVPVAQILCVMGALNSVLVFDRTALIAAGRSRLALLITAVQCVVGVAAVLVSVPWGVIAVAVAVTARQYLVWPLRLRALRSALGLSLIAYLRQWAAPALAGLAVFGTVSGAFALLPAAGSLWAQLGMVAGGGLGALLVYLGLGLLLFRGTLTDLTSVARGRRSG</sequence>
<evidence type="ECO:0000256" key="6">
    <source>
        <dbReference type="ARBA" id="ARBA00023136"/>
    </source>
</evidence>
<name>I4ERA2_MODI5</name>
<feature type="transmembrane region" description="Helical" evidence="8">
    <location>
        <begin position="147"/>
        <end position="168"/>
    </location>
</feature>
<dbReference type="OMA" id="DLAFYWD"/>
<dbReference type="PANTHER" id="PTHR30250:SF10">
    <property type="entry name" value="LIPOPOLYSACCHARIDE BIOSYNTHESIS PROTEIN WZXC"/>
    <property type="match status" value="1"/>
</dbReference>
<keyword evidence="10" id="KW-1185">Reference proteome</keyword>
<feature type="transmembrane region" description="Helical" evidence="8">
    <location>
        <begin position="74"/>
        <end position="91"/>
    </location>
</feature>
<reference evidence="9 10" key="1">
    <citation type="journal article" date="2012" name="J. Bacteriol.">
        <title>Genome Sequence of Radiation-Resistant Modestobacter marinus Strain BC501, a Representative Actinobacterium That Thrives on Calcareous Stone Surfaces.</title>
        <authorList>
            <person name="Normand P."/>
            <person name="Gury J."/>
            <person name="Pujic P."/>
            <person name="Chouaia B."/>
            <person name="Crotti E."/>
            <person name="Brusetti L."/>
            <person name="Daffonchio D."/>
            <person name="Vacherie B."/>
            <person name="Barbe V."/>
            <person name="Medigue C."/>
            <person name="Calteau A."/>
            <person name="Ghodhbane-Gtari F."/>
            <person name="Essoussi I."/>
            <person name="Nouioui I."/>
            <person name="Abbassi-Ghozzi I."/>
            <person name="Gtari M."/>
        </authorList>
    </citation>
    <scope>NUCLEOTIDE SEQUENCE [LARGE SCALE GENOMIC DNA]</scope>
    <source>
        <strain evidence="10">BC 501</strain>
    </source>
</reference>
<evidence type="ECO:0000256" key="2">
    <source>
        <dbReference type="ARBA" id="ARBA00007430"/>
    </source>
</evidence>
<dbReference type="eggNOG" id="COG2244">
    <property type="taxonomic scope" value="Bacteria"/>
</dbReference>
<dbReference type="KEGG" id="mmar:MODMU_0457"/>
<dbReference type="EMBL" id="FO203431">
    <property type="protein sequence ID" value="CCH85915.1"/>
    <property type="molecule type" value="Genomic_DNA"/>
</dbReference>
<feature type="transmembrane region" description="Helical" evidence="8">
    <location>
        <begin position="205"/>
        <end position="224"/>
    </location>
</feature>
<feature type="region of interest" description="Disordered" evidence="7">
    <location>
        <begin position="1"/>
        <end position="33"/>
    </location>
</feature>
<evidence type="ECO:0000256" key="5">
    <source>
        <dbReference type="ARBA" id="ARBA00022989"/>
    </source>
</evidence>
<feature type="transmembrane region" description="Helical" evidence="8">
    <location>
        <begin position="355"/>
        <end position="374"/>
    </location>
</feature>
<feature type="transmembrane region" description="Helical" evidence="8">
    <location>
        <begin position="180"/>
        <end position="199"/>
    </location>
</feature>
<dbReference type="GO" id="GO:0005886">
    <property type="term" value="C:plasma membrane"/>
    <property type="evidence" value="ECO:0007669"/>
    <property type="project" value="UniProtKB-SubCell"/>
</dbReference>
<dbReference type="STRING" id="477641.MODMU_0457"/>
<evidence type="ECO:0000256" key="3">
    <source>
        <dbReference type="ARBA" id="ARBA00022475"/>
    </source>
</evidence>
<dbReference type="OrthoDB" id="9770347at2"/>
<protein>
    <submittedName>
        <fullName evidence="9">Polysaccharide biosynthesis protein</fullName>
    </submittedName>
</protein>
<evidence type="ECO:0000256" key="1">
    <source>
        <dbReference type="ARBA" id="ARBA00004651"/>
    </source>
</evidence>
<feature type="transmembrane region" description="Helical" evidence="8">
    <location>
        <begin position="236"/>
        <end position="256"/>
    </location>
</feature>
<feature type="transmembrane region" description="Helical" evidence="8">
    <location>
        <begin position="474"/>
        <end position="500"/>
    </location>
</feature>
<dbReference type="Pfam" id="PF13440">
    <property type="entry name" value="Polysacc_synt_3"/>
    <property type="match status" value="1"/>
</dbReference>
<evidence type="ECO:0000256" key="8">
    <source>
        <dbReference type="SAM" id="Phobius"/>
    </source>
</evidence>
<evidence type="ECO:0000313" key="9">
    <source>
        <dbReference type="EMBL" id="CCH85915.1"/>
    </source>
</evidence>
<keyword evidence="4 8" id="KW-0812">Transmembrane</keyword>
<comment type="similarity">
    <text evidence="2">Belongs to the polysaccharide synthase family.</text>
</comment>